<comment type="caution">
    <text evidence="1">The sequence shown here is derived from an EMBL/GenBank/DDBJ whole genome shotgun (WGS) entry which is preliminary data.</text>
</comment>
<dbReference type="Gene3D" id="2.60.120.1110">
    <property type="match status" value="1"/>
</dbReference>
<reference evidence="1 2" key="1">
    <citation type="journal article" date="2016" name="Antonie Van Leeuwenhoek">
        <title>Dongia soli sp. nov., isolated from soil from Dokdo, Korea.</title>
        <authorList>
            <person name="Kim D.U."/>
            <person name="Lee H."/>
            <person name="Kim H."/>
            <person name="Kim S.G."/>
            <person name="Ka J.O."/>
        </authorList>
    </citation>
    <scope>NUCLEOTIDE SEQUENCE [LARGE SCALE GENOMIC DNA]</scope>
    <source>
        <strain evidence="1 2">D78</strain>
    </source>
</reference>
<protein>
    <recommendedName>
        <fullName evidence="3">Phage protein</fullName>
    </recommendedName>
</protein>
<dbReference type="Pfam" id="PF21190">
    <property type="entry name" value="Bbp16"/>
    <property type="match status" value="1"/>
</dbReference>
<sequence>MILDSTNLFSNQQAVTATANSTNVIDLKSARDLGPGRDANVFIAVTQDAAAAGAATVQFALVAADSADLATNPVVLLQTDAVGKAALTAGAQVLRAAVPTARSGGKRYLGITYTVANGPLTAGKFTAGLALDLQANIAYPEALNVSGF</sequence>
<accession>A0ABU5EGB1</accession>
<evidence type="ECO:0000313" key="2">
    <source>
        <dbReference type="Proteomes" id="UP001279642"/>
    </source>
</evidence>
<dbReference type="Proteomes" id="UP001279642">
    <property type="component" value="Unassembled WGS sequence"/>
</dbReference>
<evidence type="ECO:0000313" key="1">
    <source>
        <dbReference type="EMBL" id="MDY0884889.1"/>
    </source>
</evidence>
<gene>
    <name evidence="1" type="ORF">SMD27_18740</name>
</gene>
<dbReference type="InterPro" id="IPR048922">
    <property type="entry name" value="Bbp16"/>
</dbReference>
<dbReference type="EMBL" id="JAXCLW010000006">
    <property type="protein sequence ID" value="MDY0884889.1"/>
    <property type="molecule type" value="Genomic_DNA"/>
</dbReference>
<dbReference type="RefSeq" id="WP_320509962.1">
    <property type="nucleotide sequence ID" value="NZ_JAXCLW010000006.1"/>
</dbReference>
<proteinExistence type="predicted"/>
<evidence type="ECO:0008006" key="3">
    <source>
        <dbReference type="Google" id="ProtNLM"/>
    </source>
</evidence>
<name>A0ABU5EGB1_9PROT</name>
<organism evidence="1 2">
    <name type="scientific">Dongia soli</name>
    <dbReference type="NCBI Taxonomy" id="600628"/>
    <lineage>
        <taxon>Bacteria</taxon>
        <taxon>Pseudomonadati</taxon>
        <taxon>Pseudomonadota</taxon>
        <taxon>Alphaproteobacteria</taxon>
        <taxon>Rhodospirillales</taxon>
        <taxon>Dongiaceae</taxon>
        <taxon>Dongia</taxon>
    </lineage>
</organism>
<keyword evidence="2" id="KW-1185">Reference proteome</keyword>